<accession>A0A6N4A847</accession>
<dbReference type="Pfam" id="PF00342">
    <property type="entry name" value="PGI"/>
    <property type="match status" value="1"/>
</dbReference>
<dbReference type="InterPro" id="IPR018189">
    <property type="entry name" value="Phosphoglucose_isomerase_CS"/>
</dbReference>
<dbReference type="GO" id="GO:0004347">
    <property type="term" value="F:glucose-6-phosphate isomerase activity"/>
    <property type="evidence" value="ECO:0007669"/>
    <property type="project" value="UniProtKB-UniRule"/>
</dbReference>
<dbReference type="Gene3D" id="3.40.50.10490">
    <property type="entry name" value="Glucose-6-phosphate isomerase like protein, domain 1"/>
    <property type="match status" value="2"/>
</dbReference>
<evidence type="ECO:0000313" key="12">
    <source>
        <dbReference type="Proteomes" id="UP000181728"/>
    </source>
</evidence>
<feature type="active site" evidence="8">
    <location>
        <position position="424"/>
    </location>
</feature>
<evidence type="ECO:0000256" key="6">
    <source>
        <dbReference type="ARBA" id="ARBA00023235"/>
    </source>
</evidence>
<evidence type="ECO:0000256" key="1">
    <source>
        <dbReference type="ARBA" id="ARBA00004926"/>
    </source>
</evidence>
<dbReference type="InterPro" id="IPR046348">
    <property type="entry name" value="SIS_dom_sf"/>
</dbReference>
<feature type="active site" description="Proton donor" evidence="8">
    <location>
        <position position="289"/>
    </location>
</feature>
<dbReference type="PANTHER" id="PTHR11469:SF1">
    <property type="entry name" value="GLUCOSE-6-PHOSPHATE ISOMERASE"/>
    <property type="match status" value="1"/>
</dbReference>
<evidence type="ECO:0000313" key="11">
    <source>
        <dbReference type="EMBL" id="VDB97654.1"/>
    </source>
</evidence>
<comment type="subcellular location">
    <subcellularLocation>
        <location evidence="8">Cytoplasm</location>
    </subcellularLocation>
</comment>
<dbReference type="GO" id="GO:0097367">
    <property type="term" value="F:carbohydrate derivative binding"/>
    <property type="evidence" value="ECO:0007669"/>
    <property type="project" value="InterPro"/>
</dbReference>
<comment type="pathway">
    <text evidence="1 8 9">Carbohydrate degradation; glycolysis; D-glyceraldehyde 3-phosphate and glycerone phosphate from D-glucose: step 2/4.</text>
</comment>
<dbReference type="InterPro" id="IPR035476">
    <property type="entry name" value="SIS_PGI_1"/>
</dbReference>
<comment type="function">
    <text evidence="8">Catalyzes the reversible isomerization of glucose-6-phosphate to fructose-6-phosphate.</text>
</comment>
<dbReference type="FunFam" id="3.40.50.10490:FF:000016">
    <property type="entry name" value="Glucose-6-phosphate isomerase"/>
    <property type="match status" value="1"/>
</dbReference>
<evidence type="ECO:0000313" key="13">
    <source>
        <dbReference type="Proteomes" id="UP000294726"/>
    </source>
</evidence>
<evidence type="ECO:0000256" key="2">
    <source>
        <dbReference type="ARBA" id="ARBA00006604"/>
    </source>
</evidence>
<comment type="caution">
    <text evidence="8">Lacks conserved residue(s) required for the propagation of feature annotation.</text>
</comment>
<dbReference type="PROSITE" id="PS51463">
    <property type="entry name" value="P_GLUCOSE_ISOMERASE_3"/>
    <property type="match status" value="1"/>
</dbReference>
<evidence type="ECO:0000256" key="7">
    <source>
        <dbReference type="ARBA" id="ARBA00029321"/>
    </source>
</evidence>
<name>A0A6N4A847_OENOE</name>
<dbReference type="HAMAP" id="MF_00473">
    <property type="entry name" value="G6P_isomerase"/>
    <property type="match status" value="1"/>
</dbReference>
<dbReference type="InterPro" id="IPR001672">
    <property type="entry name" value="G6P_Isomerase"/>
</dbReference>
<dbReference type="SUPFAM" id="SSF53697">
    <property type="entry name" value="SIS domain"/>
    <property type="match status" value="1"/>
</dbReference>
<organism evidence="10 12">
    <name type="scientific">Oenococcus oeni</name>
    <name type="common">Leuconostoc oenos</name>
    <dbReference type="NCBI Taxonomy" id="1247"/>
    <lineage>
        <taxon>Bacteria</taxon>
        <taxon>Bacillati</taxon>
        <taxon>Bacillota</taxon>
        <taxon>Bacilli</taxon>
        <taxon>Lactobacillales</taxon>
        <taxon>Lactobacillaceae</taxon>
        <taxon>Oenococcus</taxon>
    </lineage>
</organism>
<reference evidence="10 12" key="1">
    <citation type="journal article" date="2016" name="BMC Genomics">
        <title>Consensus pan-genome assembly of the specialised wine bacterium Oenococcus oeni.</title>
        <authorList>
            <person name="Sternes P.R."/>
            <person name="Borneman A.R."/>
        </authorList>
    </citation>
    <scope>NUCLEOTIDE SEQUENCE [LARGE SCALE GENOMIC DNA]</scope>
    <source>
        <strain evidence="10 12">AWRIB661</strain>
    </source>
</reference>
<dbReference type="InterPro" id="IPR035482">
    <property type="entry name" value="SIS_PGI_2"/>
</dbReference>
<dbReference type="GO" id="GO:0051156">
    <property type="term" value="P:glucose 6-phosphate metabolic process"/>
    <property type="evidence" value="ECO:0007669"/>
    <property type="project" value="TreeGrafter"/>
</dbReference>
<dbReference type="Proteomes" id="UP000294726">
    <property type="component" value="Chromosome"/>
</dbReference>
<keyword evidence="6 8" id="KW-0413">Isomerase</keyword>
<protein>
    <recommendedName>
        <fullName evidence="8">Glucose-6-phosphate isomerase</fullName>
        <shortName evidence="8">GPI</shortName>
        <ecNumber evidence="8">5.3.1.9</ecNumber>
    </recommendedName>
    <alternativeName>
        <fullName evidence="8">Phosphoglucose isomerase</fullName>
        <shortName evidence="8">PGI</shortName>
    </alternativeName>
    <alternativeName>
        <fullName evidence="8">Phosphohexose isomerase</fullName>
        <shortName evidence="8">PHI</shortName>
    </alternativeName>
</protein>
<dbReference type="UniPathway" id="UPA00138"/>
<evidence type="ECO:0000313" key="10">
    <source>
        <dbReference type="EMBL" id="OIM21656.1"/>
    </source>
</evidence>
<dbReference type="PRINTS" id="PR00662">
    <property type="entry name" value="G6PISOMERASE"/>
</dbReference>
<dbReference type="GO" id="GO:0006096">
    <property type="term" value="P:glycolytic process"/>
    <property type="evidence" value="ECO:0007669"/>
    <property type="project" value="UniProtKB-UniRule"/>
</dbReference>
<dbReference type="GO" id="GO:0048029">
    <property type="term" value="F:monosaccharide binding"/>
    <property type="evidence" value="ECO:0007669"/>
    <property type="project" value="TreeGrafter"/>
</dbReference>
<evidence type="ECO:0000256" key="8">
    <source>
        <dbReference type="HAMAP-Rule" id="MF_00473"/>
    </source>
</evidence>
<comment type="catalytic activity">
    <reaction evidence="7 8 9">
        <text>alpha-D-glucose 6-phosphate = beta-D-fructose 6-phosphate</text>
        <dbReference type="Rhea" id="RHEA:11816"/>
        <dbReference type="ChEBI" id="CHEBI:57634"/>
        <dbReference type="ChEBI" id="CHEBI:58225"/>
        <dbReference type="EC" id="5.3.1.9"/>
    </reaction>
</comment>
<dbReference type="PROSITE" id="PS00765">
    <property type="entry name" value="P_GLUCOSE_ISOMERASE_1"/>
    <property type="match status" value="1"/>
</dbReference>
<proteinExistence type="inferred from homology"/>
<keyword evidence="3 8" id="KW-0312">Gluconeogenesis</keyword>
<comment type="similarity">
    <text evidence="2 8 9">Belongs to the GPI family.</text>
</comment>
<dbReference type="UniPathway" id="UPA00109">
    <property type="reaction ID" value="UER00181"/>
</dbReference>
<dbReference type="AlphaFoldDB" id="A0A6N4A847"/>
<dbReference type="EMBL" id="MLOK01000028">
    <property type="protein sequence ID" value="OIM21656.1"/>
    <property type="molecule type" value="Genomic_DNA"/>
</dbReference>
<dbReference type="GO" id="GO:0006094">
    <property type="term" value="P:gluconeogenesis"/>
    <property type="evidence" value="ECO:0007669"/>
    <property type="project" value="UniProtKB-UniRule"/>
</dbReference>
<dbReference type="RefSeq" id="WP_032805394.1">
    <property type="nucleotide sequence ID" value="NZ_LR031358.1"/>
</dbReference>
<keyword evidence="4 8" id="KW-0963">Cytoplasm</keyword>
<dbReference type="CDD" id="cd05016">
    <property type="entry name" value="SIS_PGI_2"/>
    <property type="match status" value="1"/>
</dbReference>
<keyword evidence="5 8" id="KW-0324">Glycolysis</keyword>
<reference evidence="11 13" key="2">
    <citation type="submission" date="2018-08" db="EMBL/GenBank/DDBJ databases">
        <authorList>
            <person name="Lorentzen P. G. S. M."/>
        </authorList>
    </citation>
    <scope>NUCLEOTIDE SEQUENCE [LARGE SCALE GENOMIC DNA]</scope>
    <source>
        <strain evidence="11 13">CRBO_1381</strain>
    </source>
</reference>
<dbReference type="EC" id="5.3.1.9" evidence="8"/>
<dbReference type="CDD" id="cd05015">
    <property type="entry name" value="SIS_PGI_1"/>
    <property type="match status" value="1"/>
</dbReference>
<gene>
    <name evidence="8 11" type="primary">pgi</name>
    <name evidence="10" type="ORF">ATX59_03025</name>
    <name evidence="11" type="ORF">OENI_0602</name>
</gene>
<dbReference type="PANTHER" id="PTHR11469">
    <property type="entry name" value="GLUCOSE-6-PHOSPHATE ISOMERASE"/>
    <property type="match status" value="1"/>
</dbReference>
<dbReference type="GO" id="GO:0005829">
    <property type="term" value="C:cytosol"/>
    <property type="evidence" value="ECO:0007669"/>
    <property type="project" value="TreeGrafter"/>
</dbReference>
<evidence type="ECO:0000256" key="4">
    <source>
        <dbReference type="ARBA" id="ARBA00022490"/>
    </source>
</evidence>
<evidence type="ECO:0000256" key="5">
    <source>
        <dbReference type="ARBA" id="ARBA00023152"/>
    </source>
</evidence>
<evidence type="ECO:0000256" key="9">
    <source>
        <dbReference type="RuleBase" id="RU000612"/>
    </source>
</evidence>
<dbReference type="EMBL" id="LR031358">
    <property type="protein sequence ID" value="VDB97654.1"/>
    <property type="molecule type" value="Genomic_DNA"/>
</dbReference>
<dbReference type="Proteomes" id="UP000181728">
    <property type="component" value="Unassembled WGS sequence"/>
</dbReference>
<dbReference type="NCBIfam" id="NF010697">
    <property type="entry name" value="PRK14097.1"/>
    <property type="match status" value="1"/>
</dbReference>
<comment type="pathway">
    <text evidence="8">Carbohydrate biosynthesis; gluconeogenesis.</text>
</comment>
<evidence type="ECO:0000256" key="3">
    <source>
        <dbReference type="ARBA" id="ARBA00022432"/>
    </source>
</evidence>
<sequence length="438" mass="48652">MKVTFKKDYLKDFVADSEVELLKPTAGFVRDTLLARTGVGNEMEDWLTLPSDYDKEEFTRILKVADKIKSDSKVLVVIGIGGSYLGARAVIEFLKSEFHNEKANKEGLPEVYFVGTSASGRYIDDVIDLIGNRDFSINIISKSGTTTEPAIAFRTFKSLIEKKYGKEEASKRIFATTDAHKGALLNVAKENGYERFVVPDGIGGRYSVLSAVGLLPIAVAGINIQKLMDGAKAAQEEFAKDEDILNKPSILYAIYRNILYRKGFDVETIVGYEPQFRSLFEWWKQLMAESEGKDNKGIYPTSAIFSTDLHSIGQYIQDGKKILFETILDITKPISDRIVPSADDNTDNLDYILNKPMKEVNEAALTATAQAHTSAGVPNILLQLDDLDEFNLGNLIYFFEAAVAVSGYLDGINPFDQPGVEIYKTNMFKILGKPGYTD</sequence>